<dbReference type="PROSITE" id="PS51327">
    <property type="entry name" value="DICER_DSRBF"/>
    <property type="match status" value="1"/>
</dbReference>
<dbReference type="Gene3D" id="3.40.50.300">
    <property type="entry name" value="P-loop containing nucleotide triphosphate hydrolases"/>
    <property type="match status" value="1"/>
</dbReference>
<gene>
    <name evidence="10" type="ORF">PAXRUDRAFT_30619</name>
</gene>
<evidence type="ECO:0000259" key="9">
    <source>
        <dbReference type="PROSITE" id="PS51327"/>
    </source>
</evidence>
<dbReference type="InParanoid" id="A0A0D0DVY2"/>
<dbReference type="InterPro" id="IPR038248">
    <property type="entry name" value="Dicer_dimer_sf"/>
</dbReference>
<evidence type="ECO:0000256" key="7">
    <source>
        <dbReference type="SAM" id="MobiDB-lite"/>
    </source>
</evidence>
<keyword evidence="5" id="KW-0067">ATP-binding</keyword>
<feature type="domain" description="RNase III" evidence="8">
    <location>
        <begin position="730"/>
        <end position="919"/>
    </location>
</feature>
<keyword evidence="3" id="KW-0378">Hydrolase</keyword>
<dbReference type="AlphaFoldDB" id="A0A0D0DVY2"/>
<dbReference type="OrthoDB" id="416741at2759"/>
<dbReference type="Pfam" id="PF03368">
    <property type="entry name" value="Dicer_dimer"/>
    <property type="match status" value="1"/>
</dbReference>
<dbReference type="GO" id="GO:0004525">
    <property type="term" value="F:ribonuclease III activity"/>
    <property type="evidence" value="ECO:0007669"/>
    <property type="project" value="InterPro"/>
</dbReference>
<dbReference type="STRING" id="930991.A0A0D0DVY2"/>
<evidence type="ECO:0000256" key="1">
    <source>
        <dbReference type="ARBA" id="ARBA00022737"/>
    </source>
</evidence>
<dbReference type="PANTHER" id="PTHR14950">
    <property type="entry name" value="DICER-RELATED"/>
    <property type="match status" value="1"/>
</dbReference>
<dbReference type="GO" id="GO:0006396">
    <property type="term" value="P:RNA processing"/>
    <property type="evidence" value="ECO:0007669"/>
    <property type="project" value="InterPro"/>
</dbReference>
<dbReference type="GO" id="GO:0005524">
    <property type="term" value="F:ATP binding"/>
    <property type="evidence" value="ECO:0007669"/>
    <property type="project" value="UniProtKB-KW"/>
</dbReference>
<organism evidence="10 11">
    <name type="scientific">Paxillus rubicundulus Ve08.2h10</name>
    <dbReference type="NCBI Taxonomy" id="930991"/>
    <lineage>
        <taxon>Eukaryota</taxon>
        <taxon>Fungi</taxon>
        <taxon>Dikarya</taxon>
        <taxon>Basidiomycota</taxon>
        <taxon>Agaricomycotina</taxon>
        <taxon>Agaricomycetes</taxon>
        <taxon>Agaricomycetidae</taxon>
        <taxon>Boletales</taxon>
        <taxon>Paxilineae</taxon>
        <taxon>Paxillaceae</taxon>
        <taxon>Paxillus</taxon>
    </lineage>
</organism>
<protein>
    <recommendedName>
        <fullName evidence="12">Dicer-like protein 1</fullName>
    </recommendedName>
</protein>
<dbReference type="InterPro" id="IPR036389">
    <property type="entry name" value="RNase_III_sf"/>
</dbReference>
<dbReference type="HOGENOM" id="CLU_000907_4_2_1"/>
<evidence type="ECO:0000256" key="6">
    <source>
        <dbReference type="PROSITE-ProRule" id="PRU00657"/>
    </source>
</evidence>
<dbReference type="InterPro" id="IPR027417">
    <property type="entry name" value="P-loop_NTPase"/>
</dbReference>
<evidence type="ECO:0000256" key="3">
    <source>
        <dbReference type="ARBA" id="ARBA00022801"/>
    </source>
</evidence>
<dbReference type="Proteomes" id="UP000054538">
    <property type="component" value="Unassembled WGS sequence"/>
</dbReference>
<keyword evidence="2" id="KW-0547">Nucleotide-binding</keyword>
<dbReference type="SUPFAM" id="SSF69065">
    <property type="entry name" value="RNase III domain-like"/>
    <property type="match status" value="2"/>
</dbReference>
<keyword evidence="6" id="KW-0694">RNA-binding</keyword>
<evidence type="ECO:0000256" key="4">
    <source>
        <dbReference type="ARBA" id="ARBA00022806"/>
    </source>
</evidence>
<sequence>MGRLLDAKIALPPTQKLRPTEVVIQYEPAYAHADTKLTQQVRQFDHDESMCRNLFRDAHHALDELGPCASDLVWRRATKETGIIPGHDVDPMAEAAGDIRDLVDNWVFTMPNANPSSRGFNITPKFYRLIQVLKACEPHGDNFRGIIFVQRRSVAVVMADLLRTISDDLGFLRPFALTGKLPVINIHNQLDVWQSFETGKYNLLVLTNSLEDLDLPPSLLVVRYNACESQLSYAYACARTCRPSGRLVHMVEKGNDTHRRILSQLSEGAFSDRWIDVVIHNGAVSSPPISLTETWYPSRTDDEDDLRSEPYIEDPIAGGRLYEQDAIPALYRLTANVEKASSSGRPLLVTKEGAGSQNTREWSCTVMLPLGLPLEYVSGPTCLTPAHARRSAAYEACVQLFEYGAFDHSLFPAPQRLELTASAALATDQVSGNRCYPRKRTQFWTNSIRLSCRHLFPFIVCVEGRDADFAPILILTRQPLPHIPPFRLFFPGMSETIRNLRGPPLVVDEQRLEALRLFTLRICRAISNKPFCCSVEKMAYIFAPLKPPQHGNFQTIESIDFGHLLDYIPWDIVRLAGKGWMARFDLDDLRSSPDSVRDIIIQDRLVEFTRRYYAVRLRQDLTPLSKPEDSPREVEYANLVEYCKAWRKGFEGLVDYTQPLVEVSQAAVAGNHLNPSFRPFTEPAKAAVKYLIPELSAKFTIPASTFRTALILPSITRRIEDFLIVHELNGSLFNHSIHADLLFAAISAPSAGFEVDYERLELFGDSFLKYLASAYVFVTNPAQHEGALHAARQRIISNKVLMQSADRTGLPQYVQSKPFSHKLWNPPNFTVDSLPPSNNVEPTGSGDEGSGVAGISHVDTSASHDGPELLVNVLNSESADPRVRRKKNSRDDNATQWLGDKTIADVTEAIIGAAYLSGGRDNALQAAKALQVPIPLAQQWHDFRRKALAPPSAVTRPLRQGTTEAVEAIIGHRFDHPHLLAQALTHASIEGYDATCYERLEFLGDAILDFMVVRHIYSRDEKLSPGAMTLLKGAMVSNSALAAVCVSCGLHKYLHFDSYTLATVFETYSRQLELKQKQETEAAEREGRNIGQYWLDVEPPKALSDIVESVIGAIYVSDGFTSDGTEEFFSRVLKPFYDRHITLKTLSHHPTKILFELLQSHGCQQFELVKERCDSAQEARCDCVIHQITLASAVGGTAQAAGRAASILALDALQGDPGFMSRTCDCRGKWPSHKAHPAVIDKMLAVEMEEEDIVLAPAQ</sequence>
<dbReference type="EMBL" id="KN824865">
    <property type="protein sequence ID" value="KIK99243.1"/>
    <property type="molecule type" value="Genomic_DNA"/>
</dbReference>
<dbReference type="InterPro" id="IPR000999">
    <property type="entry name" value="RNase_III_dom"/>
</dbReference>
<dbReference type="GO" id="GO:0004386">
    <property type="term" value="F:helicase activity"/>
    <property type="evidence" value="ECO:0007669"/>
    <property type="project" value="UniProtKB-KW"/>
</dbReference>
<dbReference type="Pfam" id="PF00636">
    <property type="entry name" value="Ribonuclease_3"/>
    <property type="match status" value="2"/>
</dbReference>
<proteinExistence type="predicted"/>
<feature type="compositionally biased region" description="Polar residues" evidence="7">
    <location>
        <begin position="830"/>
        <end position="842"/>
    </location>
</feature>
<dbReference type="Gene3D" id="3.30.160.380">
    <property type="entry name" value="Dicer dimerisation domain"/>
    <property type="match status" value="1"/>
</dbReference>
<evidence type="ECO:0008006" key="12">
    <source>
        <dbReference type="Google" id="ProtNLM"/>
    </source>
</evidence>
<dbReference type="SMART" id="SM00535">
    <property type="entry name" value="RIBOc"/>
    <property type="match status" value="2"/>
</dbReference>
<evidence type="ECO:0000313" key="10">
    <source>
        <dbReference type="EMBL" id="KIK99243.1"/>
    </source>
</evidence>
<dbReference type="SUPFAM" id="SSF54768">
    <property type="entry name" value="dsRNA-binding domain-like"/>
    <property type="match status" value="1"/>
</dbReference>
<feature type="domain" description="RNase III" evidence="8">
    <location>
        <begin position="963"/>
        <end position="1119"/>
    </location>
</feature>
<dbReference type="CDD" id="cd00593">
    <property type="entry name" value="RIBOc"/>
    <property type="match status" value="2"/>
</dbReference>
<keyword evidence="11" id="KW-1185">Reference proteome</keyword>
<feature type="region of interest" description="Disordered" evidence="7">
    <location>
        <begin position="830"/>
        <end position="866"/>
    </location>
</feature>
<name>A0A0D0DVY2_9AGAM</name>
<dbReference type="PANTHER" id="PTHR14950:SF37">
    <property type="entry name" value="ENDORIBONUCLEASE DICER"/>
    <property type="match status" value="1"/>
</dbReference>
<dbReference type="Gene3D" id="1.10.1520.10">
    <property type="entry name" value="Ribonuclease III domain"/>
    <property type="match status" value="2"/>
</dbReference>
<reference evidence="10 11" key="1">
    <citation type="submission" date="2014-04" db="EMBL/GenBank/DDBJ databases">
        <authorList>
            <consortium name="DOE Joint Genome Institute"/>
            <person name="Kuo A."/>
            <person name="Kohler A."/>
            <person name="Jargeat P."/>
            <person name="Nagy L.G."/>
            <person name="Floudas D."/>
            <person name="Copeland A."/>
            <person name="Barry K.W."/>
            <person name="Cichocki N."/>
            <person name="Veneault-Fourrey C."/>
            <person name="LaButti K."/>
            <person name="Lindquist E.A."/>
            <person name="Lipzen A."/>
            <person name="Lundell T."/>
            <person name="Morin E."/>
            <person name="Murat C."/>
            <person name="Sun H."/>
            <person name="Tunlid A."/>
            <person name="Henrissat B."/>
            <person name="Grigoriev I.V."/>
            <person name="Hibbett D.S."/>
            <person name="Martin F."/>
            <person name="Nordberg H.P."/>
            <person name="Cantor M.N."/>
            <person name="Hua S.X."/>
        </authorList>
    </citation>
    <scope>NUCLEOTIDE SEQUENCE [LARGE SCALE GENOMIC DNA]</scope>
    <source>
        <strain evidence="10 11">Ve08.2h10</strain>
    </source>
</reference>
<dbReference type="PROSITE" id="PS50142">
    <property type="entry name" value="RNASE_3_2"/>
    <property type="match status" value="2"/>
</dbReference>
<reference evidence="11" key="2">
    <citation type="submission" date="2015-01" db="EMBL/GenBank/DDBJ databases">
        <title>Evolutionary Origins and Diversification of the Mycorrhizal Mutualists.</title>
        <authorList>
            <consortium name="DOE Joint Genome Institute"/>
            <consortium name="Mycorrhizal Genomics Consortium"/>
            <person name="Kohler A."/>
            <person name="Kuo A."/>
            <person name="Nagy L.G."/>
            <person name="Floudas D."/>
            <person name="Copeland A."/>
            <person name="Barry K.W."/>
            <person name="Cichocki N."/>
            <person name="Veneault-Fourrey C."/>
            <person name="LaButti K."/>
            <person name="Lindquist E.A."/>
            <person name="Lipzen A."/>
            <person name="Lundell T."/>
            <person name="Morin E."/>
            <person name="Murat C."/>
            <person name="Riley R."/>
            <person name="Ohm R."/>
            <person name="Sun H."/>
            <person name="Tunlid A."/>
            <person name="Henrissat B."/>
            <person name="Grigoriev I.V."/>
            <person name="Hibbett D.S."/>
            <person name="Martin F."/>
        </authorList>
    </citation>
    <scope>NUCLEOTIDE SEQUENCE [LARGE SCALE GENOMIC DNA]</scope>
    <source>
        <strain evidence="11">Ve08.2h10</strain>
    </source>
</reference>
<dbReference type="PROSITE" id="PS00517">
    <property type="entry name" value="RNASE_3_1"/>
    <property type="match status" value="1"/>
</dbReference>
<accession>A0A0D0DVY2</accession>
<keyword evidence="4" id="KW-0347">Helicase</keyword>
<evidence type="ECO:0000313" key="11">
    <source>
        <dbReference type="Proteomes" id="UP000054538"/>
    </source>
</evidence>
<evidence type="ECO:0000256" key="2">
    <source>
        <dbReference type="ARBA" id="ARBA00022741"/>
    </source>
</evidence>
<dbReference type="GO" id="GO:0003723">
    <property type="term" value="F:RNA binding"/>
    <property type="evidence" value="ECO:0007669"/>
    <property type="project" value="UniProtKB-UniRule"/>
</dbReference>
<keyword evidence="1" id="KW-0677">Repeat</keyword>
<dbReference type="InterPro" id="IPR005034">
    <property type="entry name" value="Dicer_dimerisation"/>
</dbReference>
<dbReference type="SUPFAM" id="SSF52540">
    <property type="entry name" value="P-loop containing nucleoside triphosphate hydrolases"/>
    <property type="match status" value="1"/>
</dbReference>
<evidence type="ECO:0000256" key="5">
    <source>
        <dbReference type="ARBA" id="ARBA00022840"/>
    </source>
</evidence>
<evidence type="ECO:0000259" key="8">
    <source>
        <dbReference type="PROSITE" id="PS50142"/>
    </source>
</evidence>
<feature type="domain" description="Dicer dsRNA-binding fold" evidence="9">
    <location>
        <begin position="326"/>
        <end position="420"/>
    </location>
</feature>